<evidence type="ECO:0000313" key="2">
    <source>
        <dbReference type="Proteomes" id="UP001497516"/>
    </source>
</evidence>
<keyword evidence="2" id="KW-1185">Reference proteome</keyword>
<gene>
    <name evidence="1" type="ORF">LTRI10_LOCUS22704</name>
</gene>
<sequence>MRRALSSLLRKNVEVAGACFLFFSIWLSKDEAMEILAMLVHWLRCVREGVIKAWSGIWFVASPMTRTTAKKRWLEDGRGGVMSMVVLCGTNPSKKDGGSDWTPSKMETIAKVRSSDEGRRSNIHQDGVWSRIGKRKPSSINGEARSLELTWSGWQKIRINRLY</sequence>
<protein>
    <submittedName>
        <fullName evidence="1">Uncharacterized protein</fullName>
    </submittedName>
</protein>
<dbReference type="EMBL" id="OZ034817">
    <property type="protein sequence ID" value="CAL1381319.1"/>
    <property type="molecule type" value="Genomic_DNA"/>
</dbReference>
<accession>A0AAV2E632</accession>
<proteinExistence type="predicted"/>
<dbReference type="Proteomes" id="UP001497516">
    <property type="component" value="Chromosome 4"/>
</dbReference>
<reference evidence="1 2" key="1">
    <citation type="submission" date="2024-04" db="EMBL/GenBank/DDBJ databases">
        <authorList>
            <person name="Fracassetti M."/>
        </authorList>
    </citation>
    <scope>NUCLEOTIDE SEQUENCE [LARGE SCALE GENOMIC DNA]</scope>
</reference>
<organism evidence="1 2">
    <name type="scientific">Linum trigynum</name>
    <dbReference type="NCBI Taxonomy" id="586398"/>
    <lineage>
        <taxon>Eukaryota</taxon>
        <taxon>Viridiplantae</taxon>
        <taxon>Streptophyta</taxon>
        <taxon>Embryophyta</taxon>
        <taxon>Tracheophyta</taxon>
        <taxon>Spermatophyta</taxon>
        <taxon>Magnoliopsida</taxon>
        <taxon>eudicotyledons</taxon>
        <taxon>Gunneridae</taxon>
        <taxon>Pentapetalae</taxon>
        <taxon>rosids</taxon>
        <taxon>fabids</taxon>
        <taxon>Malpighiales</taxon>
        <taxon>Linaceae</taxon>
        <taxon>Linum</taxon>
    </lineage>
</organism>
<name>A0AAV2E632_9ROSI</name>
<evidence type="ECO:0000313" key="1">
    <source>
        <dbReference type="EMBL" id="CAL1381319.1"/>
    </source>
</evidence>
<dbReference type="AlphaFoldDB" id="A0AAV2E632"/>